<protein>
    <submittedName>
        <fullName evidence="1">Uncharacterized protein</fullName>
    </submittedName>
</protein>
<gene>
    <name evidence="1" type="ORF">GCM10009789_02120</name>
</gene>
<dbReference type="EMBL" id="BAAAOS010000003">
    <property type="protein sequence ID" value="GAA1551976.1"/>
    <property type="molecule type" value="Genomic_DNA"/>
</dbReference>
<dbReference type="Proteomes" id="UP001500393">
    <property type="component" value="Unassembled WGS sequence"/>
</dbReference>
<reference evidence="2" key="1">
    <citation type="journal article" date="2019" name="Int. J. Syst. Evol. Microbiol.">
        <title>The Global Catalogue of Microorganisms (GCM) 10K type strain sequencing project: providing services to taxonomists for standard genome sequencing and annotation.</title>
        <authorList>
            <consortium name="The Broad Institute Genomics Platform"/>
            <consortium name="The Broad Institute Genome Sequencing Center for Infectious Disease"/>
            <person name="Wu L."/>
            <person name="Ma J."/>
        </authorList>
    </citation>
    <scope>NUCLEOTIDE SEQUENCE [LARGE SCALE GENOMIC DNA]</scope>
    <source>
        <strain evidence="2">JCM 14969</strain>
    </source>
</reference>
<comment type="caution">
    <text evidence="1">The sequence shown here is derived from an EMBL/GenBank/DDBJ whole genome shotgun (WGS) entry which is preliminary data.</text>
</comment>
<evidence type="ECO:0000313" key="2">
    <source>
        <dbReference type="Proteomes" id="UP001500393"/>
    </source>
</evidence>
<dbReference type="RefSeq" id="WP_344208714.1">
    <property type="nucleotide sequence ID" value="NZ_BAAAOS010000003.1"/>
</dbReference>
<sequence>MAVPCLDKPRAIHFPDATPEMISALEVERDRMTSRIDCLTRNRNAVTDYLNAVLTLRDAGGQ</sequence>
<proteinExistence type="predicted"/>
<keyword evidence="2" id="KW-1185">Reference proteome</keyword>
<organism evidence="1 2">
    <name type="scientific">Kribbella sancticallisti</name>
    <dbReference type="NCBI Taxonomy" id="460087"/>
    <lineage>
        <taxon>Bacteria</taxon>
        <taxon>Bacillati</taxon>
        <taxon>Actinomycetota</taxon>
        <taxon>Actinomycetes</taxon>
        <taxon>Propionibacteriales</taxon>
        <taxon>Kribbellaceae</taxon>
        <taxon>Kribbella</taxon>
    </lineage>
</organism>
<evidence type="ECO:0000313" key="1">
    <source>
        <dbReference type="EMBL" id="GAA1551976.1"/>
    </source>
</evidence>
<name>A0ABP4MXQ6_9ACTN</name>
<accession>A0ABP4MXQ6</accession>